<name>C5EXY3_9HELI</name>
<keyword evidence="5" id="KW-0460">Magnesium</keyword>
<protein>
    <recommendedName>
        <fullName evidence="6">Glutathionylspermidine synthase pre-ATP-grasp-like domain-containing protein</fullName>
    </recommendedName>
</protein>
<keyword evidence="2" id="KW-0479">Metal-binding</keyword>
<dbReference type="Proteomes" id="UP000003953">
    <property type="component" value="Unassembled WGS sequence"/>
</dbReference>
<dbReference type="HOGENOM" id="CLU_3217083_0_0_7"/>
<reference evidence="8" key="1">
    <citation type="journal article" date="2014" name="Genome Announc.">
        <title>Draft genome sequences of six enterohepatic helicobacter species isolated from humans and one from rhesus macaques.</title>
        <authorList>
            <person name="Shen Z."/>
            <person name="Sheh A."/>
            <person name="Young S.K."/>
            <person name="Abouelliel A."/>
            <person name="Ward D.V."/>
            <person name="Earl A.M."/>
            <person name="Fox J.G."/>
        </authorList>
    </citation>
    <scope>NUCLEOTIDE SEQUENCE [LARGE SCALE GENOMIC DNA]</scope>
    <source>
        <strain evidence="8">MIT 98-5489</strain>
    </source>
</reference>
<evidence type="ECO:0000259" key="6">
    <source>
        <dbReference type="Pfam" id="PF03738"/>
    </source>
</evidence>
<dbReference type="EMBL" id="DS990441">
    <property type="protein sequence ID" value="EEQ62753.1"/>
    <property type="molecule type" value="Genomic_DNA"/>
</dbReference>
<dbReference type="eggNOG" id="COG0754">
    <property type="taxonomic scope" value="Bacteria"/>
</dbReference>
<gene>
    <name evidence="7" type="ORF">HPMG_00210</name>
</gene>
<evidence type="ECO:0000256" key="2">
    <source>
        <dbReference type="ARBA" id="ARBA00022723"/>
    </source>
</evidence>
<evidence type="ECO:0000313" key="8">
    <source>
        <dbReference type="Proteomes" id="UP000003953"/>
    </source>
</evidence>
<keyword evidence="3" id="KW-0547">Nucleotide-binding</keyword>
<dbReference type="GO" id="GO:0046872">
    <property type="term" value="F:metal ion binding"/>
    <property type="evidence" value="ECO:0007669"/>
    <property type="project" value="UniProtKB-KW"/>
</dbReference>
<feature type="domain" description="Glutathionylspermidine synthase pre-ATP-grasp-like" evidence="6">
    <location>
        <begin position="2"/>
        <end position="43"/>
    </location>
</feature>
<evidence type="ECO:0000256" key="5">
    <source>
        <dbReference type="ARBA" id="ARBA00022842"/>
    </source>
</evidence>
<evidence type="ECO:0000256" key="1">
    <source>
        <dbReference type="ARBA" id="ARBA00022598"/>
    </source>
</evidence>
<dbReference type="AlphaFoldDB" id="C5EXY3"/>
<evidence type="ECO:0000256" key="3">
    <source>
        <dbReference type="ARBA" id="ARBA00022741"/>
    </source>
</evidence>
<keyword evidence="1" id="KW-0436">Ligase</keyword>
<keyword evidence="8" id="KW-1185">Reference proteome</keyword>
<dbReference type="InterPro" id="IPR005494">
    <property type="entry name" value="GSPS_pre-ATP-grasp-like_dom"/>
</dbReference>
<keyword evidence="4" id="KW-0067">ATP-binding</keyword>
<accession>C5EXY3</accession>
<evidence type="ECO:0000256" key="4">
    <source>
        <dbReference type="ARBA" id="ARBA00022840"/>
    </source>
</evidence>
<proteinExistence type="predicted"/>
<dbReference type="GO" id="GO:0016874">
    <property type="term" value="F:ligase activity"/>
    <property type="evidence" value="ECO:0007669"/>
    <property type="project" value="UniProtKB-KW"/>
</dbReference>
<sequence length="44" mass="5043">MLNSHNGNFYQANVFYAYEACALGFRKGGEILDNMSKFVSHKIR</sequence>
<dbReference type="Pfam" id="PF03738">
    <property type="entry name" value="GSP_synth"/>
    <property type="match status" value="1"/>
</dbReference>
<evidence type="ECO:0000313" key="7">
    <source>
        <dbReference type="EMBL" id="EEQ62753.1"/>
    </source>
</evidence>
<organism evidence="7 8">
    <name type="scientific">Helicobacter pullorum MIT 98-5489</name>
    <dbReference type="NCBI Taxonomy" id="537972"/>
    <lineage>
        <taxon>Bacteria</taxon>
        <taxon>Pseudomonadati</taxon>
        <taxon>Campylobacterota</taxon>
        <taxon>Epsilonproteobacteria</taxon>
        <taxon>Campylobacterales</taxon>
        <taxon>Helicobacteraceae</taxon>
        <taxon>Helicobacter</taxon>
    </lineage>
</organism>
<dbReference type="GO" id="GO:0005524">
    <property type="term" value="F:ATP binding"/>
    <property type="evidence" value="ECO:0007669"/>
    <property type="project" value="UniProtKB-KW"/>
</dbReference>